<evidence type="ECO:0000256" key="8">
    <source>
        <dbReference type="ARBA" id="ARBA00023180"/>
    </source>
</evidence>
<feature type="transmembrane region" description="Helical" evidence="10">
    <location>
        <begin position="104"/>
        <end position="124"/>
    </location>
</feature>
<protein>
    <submittedName>
        <fullName evidence="12">Putative MFS multidrug transporter</fullName>
    </submittedName>
</protein>
<evidence type="ECO:0000256" key="2">
    <source>
        <dbReference type="ARBA" id="ARBA00007520"/>
    </source>
</evidence>
<feature type="transmembrane region" description="Helical" evidence="10">
    <location>
        <begin position="499"/>
        <end position="521"/>
    </location>
</feature>
<dbReference type="RefSeq" id="XP_018191905.1">
    <property type="nucleotide sequence ID" value="XM_018333661.1"/>
</dbReference>
<dbReference type="InterPro" id="IPR036259">
    <property type="entry name" value="MFS_trans_sf"/>
</dbReference>
<proteinExistence type="inferred from homology"/>
<dbReference type="AlphaFoldDB" id="A0A165JKH5"/>
<feature type="transmembrane region" description="Helical" evidence="10">
    <location>
        <begin position="31"/>
        <end position="53"/>
    </location>
</feature>
<feature type="transmembrane region" description="Helical" evidence="10">
    <location>
        <begin position="339"/>
        <end position="360"/>
    </location>
</feature>
<evidence type="ECO:0000256" key="10">
    <source>
        <dbReference type="SAM" id="Phobius"/>
    </source>
</evidence>
<dbReference type="PANTHER" id="PTHR23501:SF201">
    <property type="entry name" value="MFS AFLATOXIN EFFLUX PUMP"/>
    <property type="match status" value="1"/>
</dbReference>
<name>A0A165JKH5_XYLHT</name>
<dbReference type="FunFam" id="1.20.1250.20:FF:000489">
    <property type="entry name" value="MFS general substrate transporter"/>
    <property type="match status" value="1"/>
</dbReference>
<comment type="similarity">
    <text evidence="2">Belongs to the major facilitator superfamily. TCR/Tet family.</text>
</comment>
<accession>A0A165JKH5</accession>
<reference evidence="12 13" key="1">
    <citation type="journal article" date="2016" name="Fungal Biol.">
        <title>The genome of Xylona heveae provides a window into fungal endophytism.</title>
        <authorList>
            <person name="Gazis R."/>
            <person name="Kuo A."/>
            <person name="Riley R."/>
            <person name="LaButti K."/>
            <person name="Lipzen A."/>
            <person name="Lin J."/>
            <person name="Amirebrahimi M."/>
            <person name="Hesse C.N."/>
            <person name="Spatafora J.W."/>
            <person name="Henrissat B."/>
            <person name="Hainaut M."/>
            <person name="Grigoriev I.V."/>
            <person name="Hibbett D.S."/>
        </authorList>
    </citation>
    <scope>NUCLEOTIDE SEQUENCE [LARGE SCALE GENOMIC DNA]</scope>
    <source>
        <strain evidence="12 13">TC161</strain>
    </source>
</reference>
<dbReference type="PANTHER" id="PTHR23501">
    <property type="entry name" value="MAJOR FACILITATOR SUPERFAMILY"/>
    <property type="match status" value="1"/>
</dbReference>
<dbReference type="InterPro" id="IPR011701">
    <property type="entry name" value="MFS"/>
</dbReference>
<sequence>MSQDSVPTDLEKAPEPPKVQQKGPLPDDYEYPGTVTVILVMVALYLAVFLVALDRTIIATAIPQITDHFRSLGDVGWYGSAYMLTSCSFQLLLGRVYTFYSPKWVFLTTIIIFEIGSAVCGAAPSSTAFIVGRAIAGLGSAGIFSGAIIIIVYTVPLHKRPVYQGFVGAMFGIASVAGPLIGGAFTTNVTWRWCFYINLPIGAVTIAIIIFILKLPAPQKAGTPIKQQINQLDPLGTICFLPGIICLLLALQWGGSTYAWSNGRIIALFVIFGVLIISFIAIQIWRQENATVPPRIIKMRSIAAGVIFAFCLGSSLMVMVYFLPMWFQAIKNVSAVKSGIMSIPMVLSLVIASIIGGFLISKIGYYTPFMYISTVLTSIGAGLLTTFTTTTGHPKWIGYQVIYGLGAGFGQQQAGMAAQTVLDRKDIGVGASLMFFGQSLGGALFVSIGNNVFANKLIDGLKGVHGLNAGAIVSTGATDIRRNVAPEYLPVVLKAYNNALMKALDCGLAVACLSIIGAVLMEWRTVKGREKA</sequence>
<evidence type="ECO:0000256" key="7">
    <source>
        <dbReference type="ARBA" id="ARBA00023136"/>
    </source>
</evidence>
<feature type="transmembrane region" description="Helical" evidence="10">
    <location>
        <begin position="369"/>
        <end position="390"/>
    </location>
</feature>
<evidence type="ECO:0000256" key="4">
    <source>
        <dbReference type="ARBA" id="ARBA00022475"/>
    </source>
</evidence>
<feature type="transmembrane region" description="Helical" evidence="10">
    <location>
        <begin position="306"/>
        <end position="327"/>
    </location>
</feature>
<keyword evidence="7 10" id="KW-0472">Membrane</keyword>
<evidence type="ECO:0000256" key="9">
    <source>
        <dbReference type="SAM" id="MobiDB-lite"/>
    </source>
</evidence>
<dbReference type="Pfam" id="PF07690">
    <property type="entry name" value="MFS_1"/>
    <property type="match status" value="1"/>
</dbReference>
<keyword evidence="13" id="KW-1185">Reference proteome</keyword>
<evidence type="ECO:0000259" key="11">
    <source>
        <dbReference type="PROSITE" id="PS50850"/>
    </source>
</evidence>
<dbReference type="STRING" id="1328760.A0A165JKH5"/>
<dbReference type="Gene3D" id="1.20.1250.20">
    <property type="entry name" value="MFS general substrate transporter like domains"/>
    <property type="match status" value="1"/>
</dbReference>
<dbReference type="GeneID" id="28898798"/>
<dbReference type="PROSITE" id="PS50850">
    <property type="entry name" value="MFS"/>
    <property type="match status" value="1"/>
</dbReference>
<feature type="transmembrane region" description="Helical" evidence="10">
    <location>
        <begin position="162"/>
        <end position="181"/>
    </location>
</feature>
<feature type="transmembrane region" description="Helical" evidence="10">
    <location>
        <begin position="130"/>
        <end position="155"/>
    </location>
</feature>
<dbReference type="Gene3D" id="1.20.1720.10">
    <property type="entry name" value="Multidrug resistance protein D"/>
    <property type="match status" value="1"/>
</dbReference>
<keyword evidence="5 10" id="KW-0812">Transmembrane</keyword>
<feature type="transmembrane region" description="Helical" evidence="10">
    <location>
        <begin position="427"/>
        <end position="448"/>
    </location>
</feature>
<dbReference type="EMBL" id="KV407454">
    <property type="protein sequence ID" value="KZF26350.1"/>
    <property type="molecule type" value="Genomic_DNA"/>
</dbReference>
<dbReference type="FunCoup" id="A0A165JKH5">
    <property type="interactions" value="60"/>
</dbReference>
<evidence type="ECO:0000256" key="5">
    <source>
        <dbReference type="ARBA" id="ARBA00022692"/>
    </source>
</evidence>
<evidence type="ECO:0000256" key="1">
    <source>
        <dbReference type="ARBA" id="ARBA00004651"/>
    </source>
</evidence>
<evidence type="ECO:0000256" key="6">
    <source>
        <dbReference type="ARBA" id="ARBA00022989"/>
    </source>
</evidence>
<feature type="domain" description="Major facilitator superfamily (MFS) profile" evidence="11">
    <location>
        <begin position="40"/>
        <end position="529"/>
    </location>
</feature>
<dbReference type="InParanoid" id="A0A165JKH5"/>
<dbReference type="SUPFAM" id="SSF103473">
    <property type="entry name" value="MFS general substrate transporter"/>
    <property type="match status" value="1"/>
</dbReference>
<dbReference type="InterPro" id="IPR020846">
    <property type="entry name" value="MFS_dom"/>
</dbReference>
<dbReference type="Proteomes" id="UP000076632">
    <property type="component" value="Unassembled WGS sequence"/>
</dbReference>
<evidence type="ECO:0000256" key="3">
    <source>
        <dbReference type="ARBA" id="ARBA00022448"/>
    </source>
</evidence>
<dbReference type="OrthoDB" id="10021397at2759"/>
<keyword evidence="3" id="KW-0813">Transport</keyword>
<organism evidence="12 13">
    <name type="scientific">Xylona heveae (strain CBS 132557 / TC161)</name>
    <dbReference type="NCBI Taxonomy" id="1328760"/>
    <lineage>
        <taxon>Eukaryota</taxon>
        <taxon>Fungi</taxon>
        <taxon>Dikarya</taxon>
        <taxon>Ascomycota</taxon>
        <taxon>Pezizomycotina</taxon>
        <taxon>Xylonomycetes</taxon>
        <taxon>Xylonales</taxon>
        <taxon>Xylonaceae</taxon>
        <taxon>Xylona</taxon>
    </lineage>
</organism>
<feature type="transmembrane region" description="Helical" evidence="10">
    <location>
        <begin position="265"/>
        <end position="285"/>
    </location>
</feature>
<dbReference type="FunFam" id="1.20.1720.10:FF:000012">
    <property type="entry name" value="MFS toxin efflux pump (AflT)"/>
    <property type="match status" value="1"/>
</dbReference>
<feature type="region of interest" description="Disordered" evidence="9">
    <location>
        <begin position="1"/>
        <end position="26"/>
    </location>
</feature>
<dbReference type="GO" id="GO:0005886">
    <property type="term" value="C:plasma membrane"/>
    <property type="evidence" value="ECO:0007669"/>
    <property type="project" value="UniProtKB-SubCell"/>
</dbReference>
<evidence type="ECO:0000313" key="13">
    <source>
        <dbReference type="Proteomes" id="UP000076632"/>
    </source>
</evidence>
<keyword evidence="6 10" id="KW-1133">Transmembrane helix</keyword>
<dbReference type="PRINTS" id="PR01035">
    <property type="entry name" value="TCRTETA"/>
</dbReference>
<dbReference type="GO" id="GO:0022857">
    <property type="term" value="F:transmembrane transporter activity"/>
    <property type="evidence" value="ECO:0007669"/>
    <property type="project" value="InterPro"/>
</dbReference>
<feature type="transmembrane region" description="Helical" evidence="10">
    <location>
        <begin position="193"/>
        <end position="213"/>
    </location>
</feature>
<dbReference type="OMA" id="RVAGQQM"/>
<dbReference type="InterPro" id="IPR001958">
    <property type="entry name" value="Tet-R_TetA/multi-R_MdtG-like"/>
</dbReference>
<gene>
    <name evidence="12" type="ORF">L228DRAFT_252013</name>
</gene>
<keyword evidence="8" id="KW-0325">Glycoprotein</keyword>
<keyword evidence="4" id="KW-1003">Cell membrane</keyword>
<dbReference type="FunFam" id="1.20.1250.20:FF:000196">
    <property type="entry name" value="MFS toxin efflux pump (AflT)"/>
    <property type="match status" value="1"/>
</dbReference>
<evidence type="ECO:0000313" key="12">
    <source>
        <dbReference type="EMBL" id="KZF26350.1"/>
    </source>
</evidence>
<dbReference type="CDD" id="cd17502">
    <property type="entry name" value="MFS_Azr1_MDR_like"/>
    <property type="match status" value="1"/>
</dbReference>
<feature type="transmembrane region" description="Helical" evidence="10">
    <location>
        <begin position="234"/>
        <end position="253"/>
    </location>
</feature>
<comment type="subcellular location">
    <subcellularLocation>
        <location evidence="1">Cell membrane</location>
        <topology evidence="1">Multi-pass membrane protein</topology>
    </subcellularLocation>
</comment>